<dbReference type="GO" id="GO:0004806">
    <property type="term" value="F:triacylglycerol lipase activity"/>
    <property type="evidence" value="ECO:0007669"/>
    <property type="project" value="TreeGrafter"/>
</dbReference>
<evidence type="ECO:0000256" key="3">
    <source>
        <dbReference type="ARBA" id="ARBA00023002"/>
    </source>
</evidence>
<proteinExistence type="inferred from homology"/>
<dbReference type="GO" id="GO:0006654">
    <property type="term" value="P:phosphatidic acid biosynthetic process"/>
    <property type="evidence" value="ECO:0007669"/>
    <property type="project" value="TreeGrafter"/>
</dbReference>
<comment type="caution">
    <text evidence="5">The sequence shown here is derived from an EMBL/GenBank/DDBJ whole genome shotgun (WGS) entry which is preliminary data.</text>
</comment>
<reference evidence="5" key="1">
    <citation type="journal article" date="2023" name="IMA Fungus">
        <title>Comparative genomic study of the Penicillium genus elucidates a diverse pangenome and 15 lateral gene transfer events.</title>
        <authorList>
            <person name="Petersen C."/>
            <person name="Sorensen T."/>
            <person name="Nielsen M.R."/>
            <person name="Sondergaard T.E."/>
            <person name="Sorensen J.L."/>
            <person name="Fitzpatrick D.A."/>
            <person name="Frisvad J.C."/>
            <person name="Nielsen K.L."/>
        </authorList>
    </citation>
    <scope>NUCLEOTIDE SEQUENCE</scope>
    <source>
        <strain evidence="5">IBT 17514</strain>
    </source>
</reference>
<evidence type="ECO:0000313" key="5">
    <source>
        <dbReference type="EMBL" id="KAJ5740684.1"/>
    </source>
</evidence>
<dbReference type="PRINTS" id="PR00080">
    <property type="entry name" value="SDRFAMILY"/>
</dbReference>
<organism evidence="5 6">
    <name type="scientific">Penicillium malachiteum</name>
    <dbReference type="NCBI Taxonomy" id="1324776"/>
    <lineage>
        <taxon>Eukaryota</taxon>
        <taxon>Fungi</taxon>
        <taxon>Dikarya</taxon>
        <taxon>Ascomycota</taxon>
        <taxon>Pezizomycotina</taxon>
        <taxon>Eurotiomycetes</taxon>
        <taxon>Eurotiomycetidae</taxon>
        <taxon>Eurotiales</taxon>
        <taxon>Aspergillaceae</taxon>
        <taxon>Penicillium</taxon>
    </lineage>
</organism>
<dbReference type="Pfam" id="PF00106">
    <property type="entry name" value="adh_short"/>
    <property type="match status" value="1"/>
</dbReference>
<dbReference type="GO" id="GO:0019433">
    <property type="term" value="P:triglyceride catabolic process"/>
    <property type="evidence" value="ECO:0007669"/>
    <property type="project" value="TreeGrafter"/>
</dbReference>
<keyword evidence="6" id="KW-1185">Reference proteome</keyword>
<dbReference type="InterPro" id="IPR036291">
    <property type="entry name" value="NAD(P)-bd_dom_sf"/>
</dbReference>
<dbReference type="PANTHER" id="PTHR44169">
    <property type="entry name" value="NADPH-DEPENDENT 1-ACYLDIHYDROXYACETONE PHOSPHATE REDUCTASE"/>
    <property type="match status" value="1"/>
</dbReference>
<dbReference type="GO" id="GO:0005811">
    <property type="term" value="C:lipid droplet"/>
    <property type="evidence" value="ECO:0007669"/>
    <property type="project" value="TreeGrafter"/>
</dbReference>
<keyword evidence="3" id="KW-0560">Oxidoreductase</keyword>
<sequence>MAPKTVLITGCSDDGIGYGLALTFQKQGYHVFATARKLDKVTKLNGLPNVSLLQLDVTEQSQIEAAVSAVAAQTGGTLDILVNNAGRNHFMPYLDEDVDVLKNLYEINVWGPLRVTKAFVPLLIKAKGSIAFISSISGYLNVPFMGSYAGSKRSLELMADTLRLELIPFDVKVLCVVTGAVQTQGQTYFGDFELPEDSLYKPIEAKIAAHAQGHDGTERMPLIEYSEEVVAEIEKGATGRFWCANNAAGVKLGISGDNNEMM</sequence>
<dbReference type="EMBL" id="JAQJAN010000001">
    <property type="protein sequence ID" value="KAJ5740684.1"/>
    <property type="molecule type" value="Genomic_DNA"/>
</dbReference>
<dbReference type="InterPro" id="IPR020904">
    <property type="entry name" value="Sc_DH/Rdtase_CS"/>
</dbReference>
<protein>
    <submittedName>
        <fullName evidence="5">Uncharacterized protein</fullName>
    </submittedName>
</protein>
<dbReference type="AlphaFoldDB" id="A0AAD6HXM0"/>
<gene>
    <name evidence="5" type="ORF">N7493_000556</name>
</gene>
<feature type="non-terminal residue" evidence="5">
    <location>
        <position position="1"/>
    </location>
</feature>
<dbReference type="PRINTS" id="PR00081">
    <property type="entry name" value="GDHRDH"/>
</dbReference>
<keyword evidence="2" id="KW-0521">NADP</keyword>
<evidence type="ECO:0000313" key="6">
    <source>
        <dbReference type="Proteomes" id="UP001215712"/>
    </source>
</evidence>
<dbReference type="GO" id="GO:0000140">
    <property type="term" value="F:acylglycerone-phosphate reductase (NADP+) activity"/>
    <property type="evidence" value="ECO:0007669"/>
    <property type="project" value="TreeGrafter"/>
</dbReference>
<dbReference type="PROSITE" id="PS00061">
    <property type="entry name" value="ADH_SHORT"/>
    <property type="match status" value="1"/>
</dbReference>
<evidence type="ECO:0000256" key="1">
    <source>
        <dbReference type="ARBA" id="ARBA00006484"/>
    </source>
</evidence>
<reference evidence="5" key="2">
    <citation type="submission" date="2023-01" db="EMBL/GenBank/DDBJ databases">
        <authorList>
            <person name="Petersen C."/>
        </authorList>
    </citation>
    <scope>NUCLEOTIDE SEQUENCE</scope>
    <source>
        <strain evidence="5">IBT 17514</strain>
    </source>
</reference>
<name>A0AAD6HXM0_9EURO</name>
<accession>A0AAD6HXM0</accession>
<dbReference type="SUPFAM" id="SSF51735">
    <property type="entry name" value="NAD(P)-binding Rossmann-fold domains"/>
    <property type="match status" value="1"/>
</dbReference>
<dbReference type="PANTHER" id="PTHR44169:SF6">
    <property type="entry name" value="NADPH-DEPENDENT 1-ACYLDIHYDROXYACETONE PHOSPHATE REDUCTASE"/>
    <property type="match status" value="1"/>
</dbReference>
<dbReference type="InterPro" id="IPR002347">
    <property type="entry name" value="SDR_fam"/>
</dbReference>
<evidence type="ECO:0000256" key="2">
    <source>
        <dbReference type="ARBA" id="ARBA00022857"/>
    </source>
</evidence>
<comment type="similarity">
    <text evidence="1 4">Belongs to the short-chain dehydrogenases/reductases (SDR) family.</text>
</comment>
<dbReference type="Gene3D" id="3.40.50.720">
    <property type="entry name" value="NAD(P)-binding Rossmann-like Domain"/>
    <property type="match status" value="1"/>
</dbReference>
<dbReference type="Proteomes" id="UP001215712">
    <property type="component" value="Unassembled WGS sequence"/>
</dbReference>
<dbReference type="CDD" id="cd05374">
    <property type="entry name" value="17beta-HSD-like_SDR_c"/>
    <property type="match status" value="1"/>
</dbReference>
<dbReference type="GO" id="GO:0005783">
    <property type="term" value="C:endoplasmic reticulum"/>
    <property type="evidence" value="ECO:0007669"/>
    <property type="project" value="TreeGrafter"/>
</dbReference>
<evidence type="ECO:0000256" key="4">
    <source>
        <dbReference type="RuleBase" id="RU000363"/>
    </source>
</evidence>